<comment type="pathway">
    <text evidence="9">Metabolic intermediate biosynthesis; chorismate biosynthesis; chorismate from D-erythrose 4-phosphate and phosphoenolpyruvate: step 2/7.</text>
</comment>
<dbReference type="GO" id="GO:0005737">
    <property type="term" value="C:cytoplasm"/>
    <property type="evidence" value="ECO:0007669"/>
    <property type="project" value="UniProtKB-SubCell"/>
</dbReference>
<dbReference type="InterPro" id="IPR030963">
    <property type="entry name" value="DHQ_synth_fam"/>
</dbReference>
<dbReference type="AlphaFoldDB" id="A0A5C0SDD3"/>
<comment type="catalytic activity">
    <reaction evidence="9">
        <text>7-phospho-2-dehydro-3-deoxy-D-arabino-heptonate = 3-dehydroquinate + phosphate</text>
        <dbReference type="Rhea" id="RHEA:21968"/>
        <dbReference type="ChEBI" id="CHEBI:32364"/>
        <dbReference type="ChEBI" id="CHEBI:43474"/>
        <dbReference type="ChEBI" id="CHEBI:58394"/>
        <dbReference type="EC" id="4.2.3.4"/>
    </reaction>
</comment>
<evidence type="ECO:0000256" key="1">
    <source>
        <dbReference type="ARBA" id="ARBA00001911"/>
    </source>
</evidence>
<dbReference type="RefSeq" id="WP_148808921.1">
    <property type="nucleotide sequence ID" value="NZ_CP042243.1"/>
</dbReference>
<dbReference type="InterPro" id="IPR030960">
    <property type="entry name" value="DHQS/DOIS_N"/>
</dbReference>
<sequence length="352" mass="40357">MYEIKINLAHKSYSIFIKNGLIDYIGKEIKKNYKNKKIAVITDINVEKFYGEKIMQQFKNDFEVKMITVKPGEKSKSLDTLEYLYNELLDFEITRGDLIIAFGGGVIGDITGFAAATLLRGIPFIQIPTSLLAQIDSSVGGKVAVNLSRGKNLVGNFYHPEAVFIDPILLRTLDKRFLYDGMAEVIKYGCIRDEKLFKSLLEYENEHELFNNIEEIIFRCCSIKKEIVEKDEKDTGERMLLNFGHTLGHAVEKYYNYEKYTHGEAVAIGMYNITKRSEDMGITEIGTVSLIKEILKKYNLPYELPNMDKSNNIKTIGLDKKNKGSYMNIVLLKKIGNGFIKKIKREDIEKYI</sequence>
<evidence type="ECO:0000256" key="4">
    <source>
        <dbReference type="ARBA" id="ARBA00022741"/>
    </source>
</evidence>
<organism evidence="13 14">
    <name type="scientific">Crassaminicella thermophila</name>
    <dbReference type="NCBI Taxonomy" id="2599308"/>
    <lineage>
        <taxon>Bacteria</taxon>
        <taxon>Bacillati</taxon>
        <taxon>Bacillota</taxon>
        <taxon>Clostridia</taxon>
        <taxon>Eubacteriales</taxon>
        <taxon>Clostridiaceae</taxon>
        <taxon>Crassaminicella</taxon>
    </lineage>
</organism>
<dbReference type="InterPro" id="IPR056179">
    <property type="entry name" value="DHQS_C"/>
</dbReference>
<comment type="caution">
    <text evidence="9">Lacks conserved residue(s) required for the propagation of feature annotation.</text>
</comment>
<evidence type="ECO:0000256" key="8">
    <source>
        <dbReference type="ARBA" id="ARBA00023285"/>
    </source>
</evidence>
<dbReference type="Pfam" id="PF01761">
    <property type="entry name" value="DHQ_synthase"/>
    <property type="match status" value="1"/>
</dbReference>
<dbReference type="FunFam" id="3.40.50.1970:FF:000007">
    <property type="entry name" value="Pentafunctional AROM polypeptide"/>
    <property type="match status" value="1"/>
</dbReference>
<comment type="subcellular location">
    <subcellularLocation>
        <location evidence="9">Cytoplasm</location>
    </subcellularLocation>
</comment>
<dbReference type="GO" id="GO:0009073">
    <property type="term" value="P:aromatic amino acid family biosynthetic process"/>
    <property type="evidence" value="ECO:0007669"/>
    <property type="project" value="UniProtKB-KW"/>
</dbReference>
<dbReference type="CDD" id="cd08195">
    <property type="entry name" value="DHQS"/>
    <property type="match status" value="1"/>
</dbReference>
<dbReference type="GO" id="GO:0008652">
    <property type="term" value="P:amino acid biosynthetic process"/>
    <property type="evidence" value="ECO:0007669"/>
    <property type="project" value="UniProtKB-KW"/>
</dbReference>
<proteinExistence type="inferred from homology"/>
<keyword evidence="6 9" id="KW-0520">NAD</keyword>
<reference evidence="13 14" key="1">
    <citation type="submission" date="2019-07" db="EMBL/GenBank/DDBJ databases">
        <title>Complete genome of Crassaminicella thermophila SY095.</title>
        <authorList>
            <person name="Li X."/>
        </authorList>
    </citation>
    <scope>NUCLEOTIDE SEQUENCE [LARGE SCALE GENOMIC DNA]</scope>
    <source>
        <strain evidence="13 14">SY095</strain>
    </source>
</reference>
<comment type="cofactor">
    <cofactor evidence="2">
        <name>Zn(2+)</name>
        <dbReference type="ChEBI" id="CHEBI:29105"/>
    </cofactor>
</comment>
<dbReference type="InterPro" id="IPR050071">
    <property type="entry name" value="Dehydroquinate_synthase"/>
</dbReference>
<dbReference type="UniPathway" id="UPA00053">
    <property type="reaction ID" value="UER00085"/>
</dbReference>
<dbReference type="Gene3D" id="3.40.50.1970">
    <property type="match status" value="1"/>
</dbReference>
<feature type="binding site" evidence="9">
    <location>
        <begin position="105"/>
        <end position="109"/>
    </location>
    <ligand>
        <name>NAD(+)</name>
        <dbReference type="ChEBI" id="CHEBI:57540"/>
    </ligand>
</feature>
<evidence type="ECO:0000256" key="6">
    <source>
        <dbReference type="ARBA" id="ARBA00023027"/>
    </source>
</evidence>
<comment type="cofactor">
    <cofactor evidence="9">
        <name>Co(2+)</name>
        <dbReference type="ChEBI" id="CHEBI:48828"/>
    </cofactor>
    <cofactor evidence="9">
        <name>Zn(2+)</name>
        <dbReference type="ChEBI" id="CHEBI:29105"/>
    </cofactor>
    <text evidence="9">Binds 1 divalent metal cation per subunit. Can use either Co(2+) or Zn(2+).</text>
</comment>
<evidence type="ECO:0000256" key="5">
    <source>
        <dbReference type="ARBA" id="ARBA00022833"/>
    </source>
</evidence>
<dbReference type="GO" id="GO:0046872">
    <property type="term" value="F:metal ion binding"/>
    <property type="evidence" value="ECO:0007669"/>
    <property type="project" value="UniProtKB-KW"/>
</dbReference>
<dbReference type="SUPFAM" id="SSF56796">
    <property type="entry name" value="Dehydroquinate synthase-like"/>
    <property type="match status" value="1"/>
</dbReference>
<keyword evidence="4 9" id="KW-0547">Nucleotide-binding</keyword>
<dbReference type="PANTHER" id="PTHR43622:SF1">
    <property type="entry name" value="3-DEHYDROQUINATE SYNTHASE"/>
    <property type="match status" value="1"/>
</dbReference>
<evidence type="ECO:0000259" key="11">
    <source>
        <dbReference type="Pfam" id="PF01761"/>
    </source>
</evidence>
<dbReference type="HAMAP" id="MF_00110">
    <property type="entry name" value="DHQ_synthase"/>
    <property type="match status" value="1"/>
</dbReference>
<feature type="binding site" evidence="9">
    <location>
        <position position="262"/>
    </location>
    <ligand>
        <name>Zn(2+)</name>
        <dbReference type="ChEBI" id="CHEBI:29105"/>
    </ligand>
</feature>
<dbReference type="GO" id="GO:0009423">
    <property type="term" value="P:chorismate biosynthetic process"/>
    <property type="evidence" value="ECO:0007669"/>
    <property type="project" value="UniProtKB-UniRule"/>
</dbReference>
<dbReference type="EC" id="4.2.3.4" evidence="9 10"/>
<dbReference type="OrthoDB" id="9806583at2"/>
<comment type="function">
    <text evidence="9">Catalyzes the conversion of 3-deoxy-D-arabino-heptulosonate 7-phosphate (DAHP) to dehydroquinate (DHQ).</text>
</comment>
<keyword evidence="9" id="KW-0028">Amino-acid biosynthesis</keyword>
<keyword evidence="14" id="KW-1185">Reference proteome</keyword>
<evidence type="ECO:0000256" key="2">
    <source>
        <dbReference type="ARBA" id="ARBA00001947"/>
    </source>
</evidence>
<dbReference type="KEGG" id="crs:FQB35_04955"/>
<dbReference type="GO" id="GO:0000166">
    <property type="term" value="F:nucleotide binding"/>
    <property type="evidence" value="ECO:0007669"/>
    <property type="project" value="UniProtKB-KW"/>
</dbReference>
<evidence type="ECO:0000256" key="7">
    <source>
        <dbReference type="ARBA" id="ARBA00023239"/>
    </source>
</evidence>
<dbReference type="PANTHER" id="PTHR43622">
    <property type="entry name" value="3-DEHYDROQUINATE SYNTHASE"/>
    <property type="match status" value="1"/>
</dbReference>
<evidence type="ECO:0000256" key="9">
    <source>
        <dbReference type="HAMAP-Rule" id="MF_00110"/>
    </source>
</evidence>
<keyword evidence="7 9" id="KW-0456">Lyase</keyword>
<keyword evidence="8 9" id="KW-0170">Cobalt</keyword>
<dbReference type="PIRSF" id="PIRSF001455">
    <property type="entry name" value="DHQ_synth"/>
    <property type="match status" value="1"/>
</dbReference>
<dbReference type="GO" id="GO:0003856">
    <property type="term" value="F:3-dehydroquinate synthase activity"/>
    <property type="evidence" value="ECO:0007669"/>
    <property type="project" value="UniProtKB-UniRule"/>
</dbReference>
<comment type="cofactor">
    <cofactor evidence="1 9">
        <name>NAD(+)</name>
        <dbReference type="ChEBI" id="CHEBI:57540"/>
    </cofactor>
</comment>
<feature type="binding site" evidence="9">
    <location>
        <position position="184"/>
    </location>
    <ligand>
        <name>Zn(2+)</name>
        <dbReference type="ChEBI" id="CHEBI:29105"/>
    </ligand>
</feature>
<feature type="binding site" evidence="9">
    <location>
        <position position="142"/>
    </location>
    <ligand>
        <name>NAD(+)</name>
        <dbReference type="ChEBI" id="CHEBI:57540"/>
    </ligand>
</feature>
<keyword evidence="9" id="KW-0057">Aromatic amino acid biosynthesis</keyword>
<feature type="domain" description="3-dehydroquinate synthase N-terminal" evidence="11">
    <location>
        <begin position="67"/>
        <end position="177"/>
    </location>
</feature>
<feature type="domain" description="3-dehydroquinate synthase C-terminal" evidence="12">
    <location>
        <begin position="181"/>
        <end position="322"/>
    </location>
</feature>
<feature type="binding site" evidence="9">
    <location>
        <position position="151"/>
    </location>
    <ligand>
        <name>NAD(+)</name>
        <dbReference type="ChEBI" id="CHEBI:57540"/>
    </ligand>
</feature>
<evidence type="ECO:0000256" key="10">
    <source>
        <dbReference type="NCBIfam" id="TIGR01357"/>
    </source>
</evidence>
<keyword evidence="5 9" id="KW-0862">Zinc</keyword>
<feature type="binding site" evidence="9">
    <location>
        <begin position="129"/>
        <end position="130"/>
    </location>
    <ligand>
        <name>NAD(+)</name>
        <dbReference type="ChEBI" id="CHEBI:57540"/>
    </ligand>
</feature>
<evidence type="ECO:0000259" key="12">
    <source>
        <dbReference type="Pfam" id="PF24621"/>
    </source>
</evidence>
<dbReference type="Gene3D" id="1.20.1090.10">
    <property type="entry name" value="Dehydroquinate synthase-like - alpha domain"/>
    <property type="match status" value="1"/>
</dbReference>
<name>A0A5C0SDD3_CRATE</name>
<protein>
    <recommendedName>
        <fullName evidence="9 10">3-dehydroquinate synthase</fullName>
        <shortName evidence="9">DHQS</shortName>
        <ecNumber evidence="9 10">4.2.3.4</ecNumber>
    </recommendedName>
</protein>
<dbReference type="Pfam" id="PF24621">
    <property type="entry name" value="DHQS_C"/>
    <property type="match status" value="1"/>
</dbReference>
<dbReference type="EMBL" id="CP042243">
    <property type="protein sequence ID" value="QEK11766.1"/>
    <property type="molecule type" value="Genomic_DNA"/>
</dbReference>
<dbReference type="Proteomes" id="UP000324646">
    <property type="component" value="Chromosome"/>
</dbReference>
<keyword evidence="3 9" id="KW-0479">Metal-binding</keyword>
<evidence type="ECO:0000313" key="13">
    <source>
        <dbReference type="EMBL" id="QEK11766.1"/>
    </source>
</evidence>
<dbReference type="InterPro" id="IPR016037">
    <property type="entry name" value="DHQ_synth_AroB"/>
</dbReference>
<gene>
    <name evidence="9" type="primary">aroB</name>
    <name evidence="13" type="ORF">FQB35_04955</name>
</gene>
<comment type="similarity">
    <text evidence="9">Belongs to the sugar phosphate cyclases superfamily. Dehydroquinate synthase family.</text>
</comment>
<evidence type="ECO:0000256" key="3">
    <source>
        <dbReference type="ARBA" id="ARBA00022723"/>
    </source>
</evidence>
<dbReference type="NCBIfam" id="TIGR01357">
    <property type="entry name" value="aroB"/>
    <property type="match status" value="1"/>
</dbReference>
<feature type="binding site" evidence="9">
    <location>
        <position position="245"/>
    </location>
    <ligand>
        <name>Zn(2+)</name>
        <dbReference type="ChEBI" id="CHEBI:29105"/>
    </ligand>
</feature>
<evidence type="ECO:0000313" key="14">
    <source>
        <dbReference type="Proteomes" id="UP000324646"/>
    </source>
</evidence>
<accession>A0A5C0SDD3</accession>
<keyword evidence="9" id="KW-0963">Cytoplasm</keyword>